<protein>
    <recommendedName>
        <fullName evidence="3">Kelch repeat protein</fullName>
    </recommendedName>
</protein>
<evidence type="ECO:0008006" key="3">
    <source>
        <dbReference type="Google" id="ProtNLM"/>
    </source>
</evidence>
<dbReference type="Proteomes" id="UP001303046">
    <property type="component" value="Unassembled WGS sequence"/>
</dbReference>
<proteinExistence type="predicted"/>
<comment type="caution">
    <text evidence="1">The sequence shown here is derived from an EMBL/GenBank/DDBJ whole genome shotgun (WGS) entry which is preliminary data.</text>
</comment>
<keyword evidence="2" id="KW-1185">Reference proteome</keyword>
<reference evidence="1 2" key="1">
    <citation type="submission" date="2023-08" db="EMBL/GenBank/DDBJ databases">
        <title>A Necator americanus chromosomal reference genome.</title>
        <authorList>
            <person name="Ilik V."/>
            <person name="Petrzelkova K.J."/>
            <person name="Pardy F."/>
            <person name="Fuh T."/>
            <person name="Niatou-Singa F.S."/>
            <person name="Gouil Q."/>
            <person name="Baker L."/>
            <person name="Ritchie M.E."/>
            <person name="Jex A.R."/>
            <person name="Gazzola D."/>
            <person name="Li H."/>
            <person name="Toshio Fujiwara R."/>
            <person name="Zhan B."/>
            <person name="Aroian R.V."/>
            <person name="Pafco B."/>
            <person name="Schwarz E.M."/>
        </authorList>
    </citation>
    <scope>NUCLEOTIDE SEQUENCE [LARGE SCALE GENOMIC DNA]</scope>
    <source>
        <strain evidence="1 2">Aroian</strain>
        <tissue evidence="1">Whole animal</tissue>
    </source>
</reference>
<accession>A0ABR1E9M4</accession>
<dbReference type="SUPFAM" id="SSF50965">
    <property type="entry name" value="Galactose oxidase, central domain"/>
    <property type="match status" value="1"/>
</dbReference>
<sequence length="398" mass="43529">MCTLIGKATGKSLRLPAKENRCLGCVNIRETKTRVSDIHKYGGWRNFGRIPWESCKRCSPPFTFTIEQLILLMSCEKIGDSFKSTVSEPCDYNHALLVGEKIWVFGKKFVSQPTFNWGHNVAFAGTYGVAFNTTTNKWEEPHTFSPLSNEENLSEAMFVFNGAVHMLLFTAFGKLSMVSLHEWTGSSFKPVELQSFAAIPTSDSSSRVTLVVADGADDKTKYLISTVDHQMRVARLTSSGSGATVEHLFDIPPEQGIGLSQATSGVVAGKRLLVCFGTHGCGFRWENGRIIACDLENKTCETLDINTDSAPHWGFNGAIGYGFMPSGSWVHACGSVPQGMTGSRYDGSIWELNNLDSTPSWKQLSSGFSSDMEGEVVVDTKHGVVYSVGKTQIGKAKI</sequence>
<evidence type="ECO:0000313" key="1">
    <source>
        <dbReference type="EMBL" id="KAK6759387.1"/>
    </source>
</evidence>
<dbReference type="InterPro" id="IPR011043">
    <property type="entry name" value="Gal_Oxase/kelch_b-propeller"/>
</dbReference>
<gene>
    <name evidence="1" type="primary">Necator_chrX.g21311</name>
    <name evidence="1" type="ORF">RB195_021150</name>
</gene>
<evidence type="ECO:0000313" key="2">
    <source>
        <dbReference type="Proteomes" id="UP001303046"/>
    </source>
</evidence>
<name>A0ABR1E9M4_NECAM</name>
<dbReference type="EMBL" id="JAVFWL010000006">
    <property type="protein sequence ID" value="KAK6759387.1"/>
    <property type="molecule type" value="Genomic_DNA"/>
</dbReference>
<organism evidence="1 2">
    <name type="scientific">Necator americanus</name>
    <name type="common">Human hookworm</name>
    <dbReference type="NCBI Taxonomy" id="51031"/>
    <lineage>
        <taxon>Eukaryota</taxon>
        <taxon>Metazoa</taxon>
        <taxon>Ecdysozoa</taxon>
        <taxon>Nematoda</taxon>
        <taxon>Chromadorea</taxon>
        <taxon>Rhabditida</taxon>
        <taxon>Rhabditina</taxon>
        <taxon>Rhabditomorpha</taxon>
        <taxon>Strongyloidea</taxon>
        <taxon>Ancylostomatidae</taxon>
        <taxon>Bunostominae</taxon>
        <taxon>Necator</taxon>
    </lineage>
</organism>